<dbReference type="InterPro" id="IPR028081">
    <property type="entry name" value="Leu-bd"/>
</dbReference>
<dbReference type="Proteomes" id="UP001163882">
    <property type="component" value="Chromosome"/>
</dbReference>
<evidence type="ECO:0000313" key="5">
    <source>
        <dbReference type="EMBL" id="UYQ73866.1"/>
    </source>
</evidence>
<protein>
    <submittedName>
        <fullName evidence="5">ABC transporter substrate-binding protein</fullName>
    </submittedName>
</protein>
<organism evidence="5 6">
    <name type="scientific">Pelagibacterium flavum</name>
    <dbReference type="NCBI Taxonomy" id="2984530"/>
    <lineage>
        <taxon>Bacteria</taxon>
        <taxon>Pseudomonadati</taxon>
        <taxon>Pseudomonadota</taxon>
        <taxon>Alphaproteobacteria</taxon>
        <taxon>Hyphomicrobiales</taxon>
        <taxon>Devosiaceae</taxon>
        <taxon>Pelagibacterium</taxon>
    </lineage>
</organism>
<accession>A0ABY6ITA5</accession>
<evidence type="ECO:0000256" key="1">
    <source>
        <dbReference type="ARBA" id="ARBA00010062"/>
    </source>
</evidence>
<keyword evidence="6" id="KW-1185">Reference proteome</keyword>
<reference evidence="5" key="1">
    <citation type="submission" date="2022-10" db="EMBL/GenBank/DDBJ databases">
        <title>YIM 151497 complete genome.</title>
        <authorList>
            <person name="Chen X."/>
        </authorList>
    </citation>
    <scope>NUCLEOTIDE SEQUENCE</scope>
    <source>
        <strain evidence="5">YIM 151497</strain>
    </source>
</reference>
<dbReference type="EMBL" id="CP107716">
    <property type="protein sequence ID" value="UYQ73866.1"/>
    <property type="molecule type" value="Genomic_DNA"/>
</dbReference>
<dbReference type="InterPro" id="IPR028082">
    <property type="entry name" value="Peripla_BP_I"/>
</dbReference>
<proteinExistence type="inferred from homology"/>
<name>A0ABY6ITA5_9HYPH</name>
<keyword evidence="2" id="KW-0732">Signal</keyword>
<dbReference type="InterPro" id="IPR051010">
    <property type="entry name" value="BCAA_transport"/>
</dbReference>
<evidence type="ECO:0000256" key="3">
    <source>
        <dbReference type="ARBA" id="ARBA00022970"/>
    </source>
</evidence>
<evidence type="ECO:0000313" key="6">
    <source>
        <dbReference type="Proteomes" id="UP001163882"/>
    </source>
</evidence>
<sequence>MTIGMFKRGANRRDVIKGIAATATFTLAAPAILRAQESAIHIGTLTPLTGAGGPYGPVMADAVRKVVDEVNAAGVLGREIILVSEDSQTSPEAAVRAARKLIDVDNVSAIIGTWASAVTTAVAPMAWESERMLFTVSGADSITQLPHNGYIIRTQPNTTLQGQKFGEYAVELGDRRVFFLTPQTPFADSQYTTIKAAVEAAGGEVERLIYDDKKPSLRSELDQALRFDPDMLILGGYTPDTTVLLRDIYRAGYEGHLLGFAYSINQDLIGGLPAEVVEGAYTLAPSPAEGGTAYDRLAGLVGIDVPDTYTCQVYDHINLALMAIAHAGGSSGTEIRDSVREVSQGGGMEVDNAVAGIEAILAGEKVDYAGASGPCEFNEIGDITDASFRYEQVVGGAIELLKIA</sequence>
<dbReference type="SUPFAM" id="SSF53822">
    <property type="entry name" value="Periplasmic binding protein-like I"/>
    <property type="match status" value="1"/>
</dbReference>
<keyword evidence="3" id="KW-0029">Amino-acid transport</keyword>
<evidence type="ECO:0000256" key="2">
    <source>
        <dbReference type="ARBA" id="ARBA00022729"/>
    </source>
</evidence>
<keyword evidence="3" id="KW-0813">Transport</keyword>
<dbReference type="RefSeq" id="WP_264227423.1">
    <property type="nucleotide sequence ID" value="NZ_CP107716.1"/>
</dbReference>
<dbReference type="PANTHER" id="PTHR30483:SF6">
    <property type="entry name" value="PERIPLASMIC BINDING PROTEIN OF ABC TRANSPORTER FOR NATURAL AMINO ACIDS"/>
    <property type="match status" value="1"/>
</dbReference>
<evidence type="ECO:0000259" key="4">
    <source>
        <dbReference type="Pfam" id="PF13458"/>
    </source>
</evidence>
<feature type="domain" description="Leucine-binding protein" evidence="4">
    <location>
        <begin position="40"/>
        <end position="342"/>
    </location>
</feature>
<gene>
    <name evidence="5" type="ORF">OF122_08950</name>
</gene>
<comment type="similarity">
    <text evidence="1">Belongs to the leucine-binding protein family.</text>
</comment>
<dbReference type="Pfam" id="PF13458">
    <property type="entry name" value="Peripla_BP_6"/>
    <property type="match status" value="1"/>
</dbReference>
<dbReference type="Gene3D" id="3.40.50.2300">
    <property type="match status" value="2"/>
</dbReference>
<dbReference type="PANTHER" id="PTHR30483">
    <property type="entry name" value="LEUCINE-SPECIFIC-BINDING PROTEIN"/>
    <property type="match status" value="1"/>
</dbReference>